<dbReference type="SMART" id="SM00065">
    <property type="entry name" value="GAF"/>
    <property type="match status" value="1"/>
</dbReference>
<dbReference type="SUPFAM" id="SSF58104">
    <property type="entry name" value="Methyl-accepting chemotaxis protein (MCP) signaling domain"/>
    <property type="match status" value="1"/>
</dbReference>
<dbReference type="EMBL" id="JAAGWE010000038">
    <property type="protein sequence ID" value="NEM08382.1"/>
    <property type="molecule type" value="Genomic_DNA"/>
</dbReference>
<dbReference type="Pfam" id="PF01590">
    <property type="entry name" value="GAF"/>
    <property type="match status" value="1"/>
</dbReference>
<evidence type="ECO:0000259" key="4">
    <source>
        <dbReference type="PROSITE" id="PS50111"/>
    </source>
</evidence>
<dbReference type="PROSITE" id="PS50111">
    <property type="entry name" value="CHEMOTAXIS_TRANSDUC_2"/>
    <property type="match status" value="1"/>
</dbReference>
<evidence type="ECO:0000256" key="1">
    <source>
        <dbReference type="ARBA" id="ARBA00023224"/>
    </source>
</evidence>
<dbReference type="InterPro" id="IPR003018">
    <property type="entry name" value="GAF"/>
</dbReference>
<organism evidence="5 7">
    <name type="scientific">Geodermatophilus normandii</name>
    <dbReference type="NCBI Taxonomy" id="1137989"/>
    <lineage>
        <taxon>Bacteria</taxon>
        <taxon>Bacillati</taxon>
        <taxon>Actinomycetota</taxon>
        <taxon>Actinomycetes</taxon>
        <taxon>Geodermatophilales</taxon>
        <taxon>Geodermatophilaceae</taxon>
        <taxon>Geodermatophilus</taxon>
    </lineage>
</organism>
<dbReference type="PRINTS" id="PR00260">
    <property type="entry name" value="CHEMTRNSDUCR"/>
</dbReference>
<protein>
    <submittedName>
        <fullName evidence="5">GAF domain-containing protein</fullName>
    </submittedName>
</protein>
<dbReference type="Pfam" id="PF00015">
    <property type="entry name" value="MCPsignal"/>
    <property type="match status" value="1"/>
</dbReference>
<dbReference type="InterPro" id="IPR004090">
    <property type="entry name" value="Chemotax_Me-accpt_rcpt"/>
</dbReference>
<dbReference type="PANTHER" id="PTHR32089:SF112">
    <property type="entry name" value="LYSOZYME-LIKE PROTEIN-RELATED"/>
    <property type="match status" value="1"/>
</dbReference>
<dbReference type="AlphaFoldDB" id="A0A6P0GH91"/>
<name>A0A6P0GH91_9ACTN</name>
<dbReference type="SUPFAM" id="SSF55781">
    <property type="entry name" value="GAF domain-like"/>
    <property type="match status" value="2"/>
</dbReference>
<evidence type="ECO:0000313" key="7">
    <source>
        <dbReference type="Proteomes" id="UP000471126"/>
    </source>
</evidence>
<dbReference type="GO" id="GO:0007165">
    <property type="term" value="P:signal transduction"/>
    <property type="evidence" value="ECO:0007669"/>
    <property type="project" value="UniProtKB-KW"/>
</dbReference>
<dbReference type="RefSeq" id="WP_163476805.1">
    <property type="nucleotide sequence ID" value="NZ_JAAGWE010000018.1"/>
</dbReference>
<dbReference type="GO" id="GO:0004888">
    <property type="term" value="F:transmembrane signaling receptor activity"/>
    <property type="evidence" value="ECO:0007669"/>
    <property type="project" value="InterPro"/>
</dbReference>
<evidence type="ECO:0000313" key="5">
    <source>
        <dbReference type="EMBL" id="NEM06658.1"/>
    </source>
</evidence>
<evidence type="ECO:0000256" key="3">
    <source>
        <dbReference type="PROSITE-ProRule" id="PRU00284"/>
    </source>
</evidence>
<proteinExistence type="inferred from homology"/>
<accession>A0A6P0GH91</accession>
<dbReference type="GO" id="GO:0016020">
    <property type="term" value="C:membrane"/>
    <property type="evidence" value="ECO:0007669"/>
    <property type="project" value="InterPro"/>
</dbReference>
<evidence type="ECO:0000256" key="2">
    <source>
        <dbReference type="ARBA" id="ARBA00029447"/>
    </source>
</evidence>
<dbReference type="Proteomes" id="UP000471126">
    <property type="component" value="Unassembled WGS sequence"/>
</dbReference>
<evidence type="ECO:0000313" key="6">
    <source>
        <dbReference type="EMBL" id="NEM08382.1"/>
    </source>
</evidence>
<dbReference type="InterPro" id="IPR029016">
    <property type="entry name" value="GAF-like_dom_sf"/>
</dbReference>
<feature type="domain" description="Methyl-accepting transducer" evidence="4">
    <location>
        <begin position="332"/>
        <end position="519"/>
    </location>
</feature>
<dbReference type="SMART" id="SM00283">
    <property type="entry name" value="MA"/>
    <property type="match status" value="1"/>
</dbReference>
<dbReference type="GO" id="GO:0006935">
    <property type="term" value="P:chemotaxis"/>
    <property type="evidence" value="ECO:0007669"/>
    <property type="project" value="InterPro"/>
</dbReference>
<gene>
    <name evidence="5" type="ORF">GCU54_11620</name>
    <name evidence="6" type="ORF">GCU54_20645</name>
</gene>
<reference evidence="5 7" key="1">
    <citation type="submission" date="2019-12" db="EMBL/GenBank/DDBJ databases">
        <title>WGS of CPCC 203550 I12A-02606.</title>
        <authorList>
            <person name="Jiang Z."/>
        </authorList>
    </citation>
    <scope>NUCLEOTIDE SEQUENCE [LARGE SCALE GENOMIC DNA]</scope>
    <source>
        <strain evidence="5 7">I12A-02606</strain>
    </source>
</reference>
<dbReference type="PANTHER" id="PTHR32089">
    <property type="entry name" value="METHYL-ACCEPTING CHEMOTAXIS PROTEIN MCPB"/>
    <property type="match status" value="1"/>
</dbReference>
<comment type="similarity">
    <text evidence="2">Belongs to the methyl-accepting chemotaxis (MCP) protein family.</text>
</comment>
<dbReference type="InterPro" id="IPR004089">
    <property type="entry name" value="MCPsignal_dom"/>
</dbReference>
<keyword evidence="1 3" id="KW-0807">Transducer</keyword>
<comment type="caution">
    <text evidence="5">The sequence shown here is derived from an EMBL/GenBank/DDBJ whole genome shotgun (WGS) entry which is preliminary data.</text>
</comment>
<dbReference type="Gene3D" id="3.30.450.40">
    <property type="match status" value="2"/>
</dbReference>
<dbReference type="Pfam" id="PF13185">
    <property type="entry name" value="GAF_2"/>
    <property type="match status" value="1"/>
</dbReference>
<dbReference type="EMBL" id="JAAGWE010000018">
    <property type="protein sequence ID" value="NEM06658.1"/>
    <property type="molecule type" value="Genomic_DNA"/>
</dbReference>
<sequence length="519" mass="55609">MWRRTDQDPSAKPATVPMPRDVETLEKVVEALDGGVSTVLEAHVAVVRTIVETCSLGYGAVWLPDGAGAFRLAWEGGPLTPAMSASWARDGRLTEEAGLGGRALRERRTVHMEGTPAGHGRCIRWETAWAAGARDGCFHPAVDDGRVTAVLEFHNATPLPFFGVRQEKWRAIARLLNHARQSALATSSLKETLDDRAAVTTVVTRVGEATDEASALRTALETVRTAFGWAYGSFWALDETENVLRFQLESGSAGEEFREVTLAASFTEGVGLSGRAWKRRDLVFVRDLAEVTDCVRRPAAQRAGVKSGVCFPVTAGGRVIGTMDFFVTETIDLSDSRADALRNVQQLVSQRLDVLRRAAADAQRSRELLDSVDRLREAADAAGQVAENAVAQASTMTAEVAALTDASTSIGEVIRIISGIADQTNLLALNATIEAARAGELGRGFAVVASEVKDLARETAAATQRVSDQIAGIQASSDQVTAGIHATSEVIGQLDAVQARITDVLEEQVRMARSIQDHA</sequence>
<dbReference type="Gene3D" id="1.10.287.950">
    <property type="entry name" value="Methyl-accepting chemotaxis protein"/>
    <property type="match status" value="1"/>
</dbReference>